<feature type="region of interest" description="Disordered" evidence="2">
    <location>
        <begin position="168"/>
        <end position="199"/>
    </location>
</feature>
<evidence type="ECO:0000313" key="5">
    <source>
        <dbReference type="Proteomes" id="UP001360560"/>
    </source>
</evidence>
<keyword evidence="5" id="KW-1185">Reference proteome</keyword>
<dbReference type="Proteomes" id="UP001360560">
    <property type="component" value="Unassembled WGS sequence"/>
</dbReference>
<evidence type="ECO:0000313" key="4">
    <source>
        <dbReference type="EMBL" id="GMM37555.1"/>
    </source>
</evidence>
<sequence length="336" mass="37419">MVVNNPNNWHWVDKNCIDWTKQYFKSKLPGLASKDSSVKITEVRSIEGDVEVCQRKGKVISLFDLKLVMAFESKVENQETVTGSITVPEVAYDTEEDEYQFNISIDNDNNRADSVKSTIRKDLEGTLRKALFTFGKDLILSQGNDIQLPEDQVNSTFTKSNQKASATVSSSSTAAAKSNTTSSTAAASASTAKKSTDASVPKYNTSTLHLEATFTTTTEQIYETFLDPARVAAWTRAVPLIEPKEGGVFELFHGNIEGKFLKLDKPSKIVMLWRLKDWKAGHFANLEINFFQGDSDTKADIMFTGIPIGEEEKVEGNFQEYYIRAIKLTFGFGIVL</sequence>
<dbReference type="GO" id="GO:0001671">
    <property type="term" value="F:ATPase activator activity"/>
    <property type="evidence" value="ECO:0007669"/>
    <property type="project" value="InterPro"/>
</dbReference>
<feature type="domain" description="Activator of Hsp90 ATPase AHSA1-like N-terminal" evidence="3">
    <location>
        <begin position="13"/>
        <end position="144"/>
    </location>
</feature>
<dbReference type="EMBL" id="BTFZ01000012">
    <property type="protein sequence ID" value="GMM37555.1"/>
    <property type="molecule type" value="Genomic_DNA"/>
</dbReference>
<evidence type="ECO:0000256" key="1">
    <source>
        <dbReference type="ARBA" id="ARBA00006817"/>
    </source>
</evidence>
<organism evidence="4 5">
    <name type="scientific">Saccharomycopsis crataegensis</name>
    <dbReference type="NCBI Taxonomy" id="43959"/>
    <lineage>
        <taxon>Eukaryota</taxon>
        <taxon>Fungi</taxon>
        <taxon>Dikarya</taxon>
        <taxon>Ascomycota</taxon>
        <taxon>Saccharomycotina</taxon>
        <taxon>Saccharomycetes</taxon>
        <taxon>Saccharomycopsidaceae</taxon>
        <taxon>Saccharomycopsis</taxon>
    </lineage>
</organism>
<dbReference type="PANTHER" id="PTHR13009:SF22">
    <property type="entry name" value="LD43819P"/>
    <property type="match status" value="1"/>
</dbReference>
<dbReference type="Pfam" id="PF08327">
    <property type="entry name" value="AHSA1"/>
    <property type="match status" value="1"/>
</dbReference>
<proteinExistence type="inferred from homology"/>
<reference evidence="4 5" key="1">
    <citation type="journal article" date="2023" name="Elife">
        <title>Identification of key yeast species and microbe-microbe interactions impacting larval growth of Drosophila in the wild.</title>
        <authorList>
            <person name="Mure A."/>
            <person name="Sugiura Y."/>
            <person name="Maeda R."/>
            <person name="Honda K."/>
            <person name="Sakurai N."/>
            <person name="Takahashi Y."/>
            <person name="Watada M."/>
            <person name="Katoh T."/>
            <person name="Gotoh A."/>
            <person name="Gotoh Y."/>
            <person name="Taniguchi I."/>
            <person name="Nakamura K."/>
            <person name="Hayashi T."/>
            <person name="Katayama T."/>
            <person name="Uemura T."/>
            <person name="Hattori Y."/>
        </authorList>
    </citation>
    <scope>NUCLEOTIDE SEQUENCE [LARGE SCALE GENOMIC DNA]</scope>
    <source>
        <strain evidence="4 5">SC-9</strain>
    </source>
</reference>
<dbReference type="Gene3D" id="3.15.10.20">
    <property type="entry name" value="Activator of Hsp90 ATPase Aha1, N-terminal domain"/>
    <property type="match status" value="1"/>
</dbReference>
<evidence type="ECO:0000256" key="2">
    <source>
        <dbReference type="SAM" id="MobiDB-lite"/>
    </source>
</evidence>
<name>A0AAV5QRL6_9ASCO</name>
<dbReference type="GO" id="GO:0006457">
    <property type="term" value="P:protein folding"/>
    <property type="evidence" value="ECO:0007669"/>
    <property type="project" value="TreeGrafter"/>
</dbReference>
<dbReference type="CDD" id="cd08892">
    <property type="entry name" value="SRPBCC_Aha1"/>
    <property type="match status" value="1"/>
</dbReference>
<dbReference type="AlphaFoldDB" id="A0AAV5QRL6"/>
<dbReference type="GeneID" id="90075530"/>
<dbReference type="GO" id="GO:0005829">
    <property type="term" value="C:cytosol"/>
    <property type="evidence" value="ECO:0007669"/>
    <property type="project" value="TreeGrafter"/>
</dbReference>
<evidence type="ECO:0000259" key="3">
    <source>
        <dbReference type="SMART" id="SM01000"/>
    </source>
</evidence>
<dbReference type="SUPFAM" id="SSF103111">
    <property type="entry name" value="Activator of Hsp90 ATPase, Aha1"/>
    <property type="match status" value="1"/>
</dbReference>
<protein>
    <submittedName>
        <fullName evidence="4">Aha1 protein</fullName>
    </submittedName>
</protein>
<dbReference type="SUPFAM" id="SSF55961">
    <property type="entry name" value="Bet v1-like"/>
    <property type="match status" value="1"/>
</dbReference>
<dbReference type="InterPro" id="IPR023393">
    <property type="entry name" value="START-like_dom_sf"/>
</dbReference>
<dbReference type="RefSeq" id="XP_064854551.1">
    <property type="nucleotide sequence ID" value="XM_064998479.1"/>
</dbReference>
<dbReference type="Pfam" id="PF09229">
    <property type="entry name" value="Aha1_N"/>
    <property type="match status" value="1"/>
</dbReference>
<dbReference type="InterPro" id="IPR015310">
    <property type="entry name" value="AHSA1-like_N"/>
</dbReference>
<gene>
    <name evidence="4" type="ORF">DASC09_048800</name>
</gene>
<dbReference type="InterPro" id="IPR013538">
    <property type="entry name" value="ASHA1/2-like_C"/>
</dbReference>
<dbReference type="InterPro" id="IPR036338">
    <property type="entry name" value="Aha1"/>
</dbReference>
<accession>A0AAV5QRL6</accession>
<dbReference type="SMART" id="SM01000">
    <property type="entry name" value="Aha1_N"/>
    <property type="match status" value="1"/>
</dbReference>
<dbReference type="GO" id="GO:0051087">
    <property type="term" value="F:protein-folding chaperone binding"/>
    <property type="evidence" value="ECO:0007669"/>
    <property type="project" value="InterPro"/>
</dbReference>
<comment type="caution">
    <text evidence="4">The sequence shown here is derived from an EMBL/GenBank/DDBJ whole genome shotgun (WGS) entry which is preliminary data.</text>
</comment>
<dbReference type="PANTHER" id="PTHR13009">
    <property type="entry name" value="HEAT SHOCK PROTEIN 90 HSP90 CO-CHAPERONE AHA-1"/>
    <property type="match status" value="1"/>
</dbReference>
<dbReference type="Gene3D" id="3.30.530.20">
    <property type="match status" value="1"/>
</dbReference>
<comment type="similarity">
    <text evidence="1">Belongs to the AHA1 family.</text>
</comment>